<reference evidence="1" key="1">
    <citation type="submission" date="2018-08" db="EMBL/GenBank/DDBJ databases">
        <authorList>
            <consortium name="PulseNet: The National Subtyping Network for Foodborne Disease Surveillance"/>
            <person name="Tarr C.L."/>
            <person name="Trees E."/>
            <person name="Katz L.S."/>
            <person name="Carleton-Romer H.A."/>
            <person name="Stroika S."/>
            <person name="Kucerova Z."/>
            <person name="Roache K.F."/>
            <person name="Sabol A.L."/>
            <person name="Besser J."/>
            <person name="Gerner-Smidt P."/>
        </authorList>
    </citation>
    <scope>NUCLEOTIDE SEQUENCE</scope>
    <source>
        <strain evidence="1">PNUSAS050161</strain>
    </source>
</reference>
<gene>
    <name evidence="1" type="ORF">D1D77_08660</name>
</gene>
<protein>
    <submittedName>
        <fullName evidence="1">Uncharacterized protein</fullName>
    </submittedName>
</protein>
<proteinExistence type="predicted"/>
<name>A0A5T8WN81_SALER</name>
<organism evidence="1">
    <name type="scientific">Salmonella enterica</name>
    <name type="common">Salmonella choleraesuis</name>
    <dbReference type="NCBI Taxonomy" id="28901"/>
    <lineage>
        <taxon>Bacteria</taxon>
        <taxon>Pseudomonadati</taxon>
        <taxon>Pseudomonadota</taxon>
        <taxon>Gammaproteobacteria</taxon>
        <taxon>Enterobacterales</taxon>
        <taxon>Enterobacteriaceae</taxon>
        <taxon>Salmonella</taxon>
    </lineage>
</organism>
<dbReference type="AlphaFoldDB" id="A0A5T8WN81"/>
<dbReference type="EMBL" id="AAGGXD010000012">
    <property type="protein sequence ID" value="EBN8299801.1"/>
    <property type="molecule type" value="Genomic_DNA"/>
</dbReference>
<evidence type="ECO:0000313" key="1">
    <source>
        <dbReference type="EMBL" id="EBN8299801.1"/>
    </source>
</evidence>
<sequence>MSKREELLARHRHRLTQMMQRHQQEISDLIADQQLELAELMLHEDDAQRALDVLSIAKAPLQYEVTYGNPQLADTQDAKHLVHIIDRTIKHINEKYRV</sequence>
<comment type="caution">
    <text evidence="1">The sequence shown here is derived from an EMBL/GenBank/DDBJ whole genome shotgun (WGS) entry which is preliminary data.</text>
</comment>
<accession>A0A5T8WN81</accession>